<feature type="compositionally biased region" description="Polar residues" evidence="6">
    <location>
        <begin position="1372"/>
        <end position="1386"/>
    </location>
</feature>
<dbReference type="InParanoid" id="E5A069"/>
<gene>
    <name evidence="9" type="ORF">LEMA_P100600.1</name>
</gene>
<name>E5A069_LEPMJ</name>
<comment type="subcellular location">
    <subcellularLocation>
        <location evidence="1">Vacuole membrane</location>
        <topology evidence="1">Multi-pass membrane protein</topology>
    </subcellularLocation>
</comment>
<evidence type="ECO:0000256" key="2">
    <source>
        <dbReference type="ARBA" id="ARBA00022554"/>
    </source>
</evidence>
<dbReference type="CDD" id="cd22647">
    <property type="entry name" value="CTF3_NTD_HEAT"/>
    <property type="match status" value="1"/>
</dbReference>
<keyword evidence="10" id="KW-1185">Reference proteome</keyword>
<keyword evidence="5 7" id="KW-0472">Membrane</keyword>
<evidence type="ECO:0000256" key="5">
    <source>
        <dbReference type="ARBA" id="ARBA00023136"/>
    </source>
</evidence>
<proteinExistence type="predicted"/>
<dbReference type="PANTHER" id="PTHR46140:SF2">
    <property type="entry name" value="VACUOLAR TRANSPORTER CHAPERONE 3 COMPLEX SUBUNIT 3-RELATED"/>
    <property type="match status" value="1"/>
</dbReference>
<protein>
    <recommendedName>
        <fullName evidence="8">SPX domain-containing protein</fullName>
    </recommendedName>
</protein>
<dbReference type="CDD" id="cd14480">
    <property type="entry name" value="SPX_VTC2_like"/>
    <property type="match status" value="1"/>
</dbReference>
<feature type="domain" description="SPX" evidence="8">
    <location>
        <begin position="771"/>
        <end position="950"/>
    </location>
</feature>
<dbReference type="InterPro" id="IPR018966">
    <property type="entry name" value="VTC_domain"/>
</dbReference>
<feature type="region of interest" description="Disordered" evidence="6">
    <location>
        <begin position="853"/>
        <end position="897"/>
    </location>
</feature>
<sequence>MPSVAEEPLALDSALDLLHEGMVCMRLYYRGRHLQCTAASRLPAKSRSVKVSGLVDVVCRHALDHGLDQDALRDVVQLVSVKTTLDQSSVTTLIKNLYPAQRIPKDVVIAVVGALGQGKGKPSLGTQDSLVKWLTIVHEIIEDPGVLSRLYSVLFGMLDMISIRTSLCYLLSLLTRRKHVKPFRIQQLLEISRGIGNEPALQGLLRVYKDYYPDIILGSTSTSRKSFAPQPDEEWRTRIAAVQEASVAADDNVADRYNGFKVLRKGPRRGKSSAIPEVHTYQTTETSVTLEGIDNVEDFVERLDTIEPPGQLISLLTDPLLQKYVDLKPTPITTARISLWLATCLEDQYLGARLGNGESQYLSELLQGLLRHTQYSKTLHPTVLAFLERYISIWDGMDNVDAVLGLLSYMPIISFKDAYQSYIAPIEQALSHHDIATYTKVIEFYTKLLQHQVCLVSSQRERSKYATKHVISDLTSHVPILSTSLRLSTPPAFLNTLTSSVLSFYELLSSSSRTKTNAPPPVPITLPPPHLIYLLAQDESLTTISRICGILGAYKNAFDSHPKPVSRYYAESVTNTFNTCLRDIYNTLWVSKALVAAEGKSVGLYCMPELRLQLHEYLSTIDRSYTIETAFGLSNNACLSSLSAAAWHELEKREMERRGGDVNSVVHNIGPIHKATLDRLKREGVMSVEWDGPDGYKVHVLRWLEERGLGGIKGLMFAIATNLRGKLLQASRQPVIVVPSRAFSVDYCRFLILGGLPCFQGAIHGTNHAAMKFGTTLRKSVYEPWKDKYIDYDKLKKLLKDNEDDDSWTADDESAFVDELANVQLEKVHNFIKDISQKLRDRTSACEKKLEPLAIGIKGPGDDEAKGSDNKGEGEGETKSAQTGDAPKKPQPSQAEQQRILKEVLAELDTITKETKELEGFSRLNFTAVIKATKKHDKLRGASYRLRPFIDARIARHPLHTEDASPLLYRLSALYSFVRQSLEGKSKDALSFGEGTTDGEGYRSHKFWVHMDNLFEVKTVILRRLPVLVYNPQTSKIAEGSQRDPTITSIYFDNPNFSLYTDKVNGKPNASSLRLRWYGQLNEKPEILFEKKVIKEGDVSEEIRFPIKAKYVQAFLEDKYHMEKSIEKMEYRPNKDQKQLDSFKQAVQDIQGFVKTQKLQPVLRANYTRTAFQIPGDNRIRISLDTNLALIREDALDLDRPCREPDDWHRRDIDNANMEYPFKAIKKGELHKFPYALLEIKVKGLKKYEWIEDLMNSHLVKESPRFSKFVHGVAKLFEDNVNTFPFWLSEVDNDIRKAPEEAFDNEQERKRKAAEDDFAVGSLFGARASPSYRASIVSPVGSPAGARSGPKSASAAAHSMPVVKPPLPTIGSHLSGQFQQENNTGRVNEEVDSDEDDTQPLTKSIRSSGFASLFPGFSTSKYARKQARNGLTPNRTNLPPGIRDPGVWIKDQGAVRVEPKVWLANQRTFIKWQHVSVLLASLSLGLYNAAGEGNDIARALAVVYTCVAAFTLAWGYGIYMYRERLIRERSGRDFDAITGPLVVCVGLGVALVLNFGFKYKALLEEKRNHGALNTTFGAEQMELRI</sequence>
<dbReference type="FunFam" id="3.20.100.30:FF:000002">
    <property type="entry name" value="Vacuolar transporter chaperone"/>
    <property type="match status" value="1"/>
</dbReference>
<feature type="region of interest" description="Disordered" evidence="6">
    <location>
        <begin position="1338"/>
        <end position="1402"/>
    </location>
</feature>
<dbReference type="VEuPathDB" id="FungiDB:LEMA_P100600.1"/>
<reference evidence="10" key="1">
    <citation type="journal article" date="2011" name="Nat. Commun.">
        <title>Effector diversification within compartments of the Leptosphaeria maculans genome affected by Repeat-Induced Point mutations.</title>
        <authorList>
            <person name="Rouxel T."/>
            <person name="Grandaubert J."/>
            <person name="Hane J.K."/>
            <person name="Hoede C."/>
            <person name="van de Wouw A.P."/>
            <person name="Couloux A."/>
            <person name="Dominguez V."/>
            <person name="Anthouard V."/>
            <person name="Bally P."/>
            <person name="Bourras S."/>
            <person name="Cozijnsen A.J."/>
            <person name="Ciuffetti L.M."/>
            <person name="Degrave A."/>
            <person name="Dilmaghani A."/>
            <person name="Duret L."/>
            <person name="Fudal I."/>
            <person name="Goodwin S.B."/>
            <person name="Gout L."/>
            <person name="Glaser N."/>
            <person name="Linglin J."/>
            <person name="Kema G.H.J."/>
            <person name="Lapalu N."/>
            <person name="Lawrence C.B."/>
            <person name="May K."/>
            <person name="Meyer M."/>
            <person name="Ollivier B."/>
            <person name="Poulain J."/>
            <person name="Schoch C.L."/>
            <person name="Simon A."/>
            <person name="Spatafora J.W."/>
            <person name="Stachowiak A."/>
            <person name="Turgeon B.G."/>
            <person name="Tyler B.M."/>
            <person name="Vincent D."/>
            <person name="Weissenbach J."/>
            <person name="Amselem J."/>
            <person name="Quesneville H."/>
            <person name="Oliver R.P."/>
            <person name="Wincker P."/>
            <person name="Balesdent M.-H."/>
            <person name="Howlett B.J."/>
        </authorList>
    </citation>
    <scope>NUCLEOTIDE SEQUENCE [LARGE SCALE GENOMIC DNA]</scope>
    <source>
        <strain evidence="10">JN3 / isolate v23.1.3 / race Av1-4-5-6-7-8</strain>
    </source>
</reference>
<dbReference type="OrthoDB" id="6493944at2759"/>
<dbReference type="eggNOG" id="KOG1161">
    <property type="taxonomic scope" value="Eukaryota"/>
</dbReference>
<dbReference type="Gene3D" id="3.20.100.30">
    <property type="entry name" value="VTC, catalytic tunnel domain"/>
    <property type="match status" value="1"/>
</dbReference>
<evidence type="ECO:0000259" key="8">
    <source>
        <dbReference type="PROSITE" id="PS51382"/>
    </source>
</evidence>
<organism evidence="10">
    <name type="scientific">Leptosphaeria maculans (strain JN3 / isolate v23.1.3 / race Av1-4-5-6-7-8)</name>
    <name type="common">Blackleg fungus</name>
    <name type="synonym">Phoma lingam</name>
    <dbReference type="NCBI Taxonomy" id="985895"/>
    <lineage>
        <taxon>Eukaryota</taxon>
        <taxon>Fungi</taxon>
        <taxon>Dikarya</taxon>
        <taxon>Ascomycota</taxon>
        <taxon>Pezizomycotina</taxon>
        <taxon>Dothideomycetes</taxon>
        <taxon>Pleosporomycetidae</taxon>
        <taxon>Pleosporales</taxon>
        <taxon>Pleosporineae</taxon>
        <taxon>Leptosphaeriaceae</taxon>
        <taxon>Plenodomus</taxon>
        <taxon>Plenodomus lingam/Leptosphaeria maculans species complex</taxon>
    </lineage>
</organism>
<keyword evidence="2" id="KW-0926">Vacuole</keyword>
<dbReference type="EMBL" id="FP929130">
    <property type="protein sequence ID" value="CBX96929.1"/>
    <property type="molecule type" value="Genomic_DNA"/>
</dbReference>
<evidence type="ECO:0000256" key="6">
    <source>
        <dbReference type="SAM" id="MobiDB-lite"/>
    </source>
</evidence>
<dbReference type="CDD" id="cd07892">
    <property type="entry name" value="PolyPPase_VTC2-3_like"/>
    <property type="match status" value="1"/>
</dbReference>
<dbReference type="GO" id="GO:0033254">
    <property type="term" value="C:vacuolar transporter chaperone complex"/>
    <property type="evidence" value="ECO:0007669"/>
    <property type="project" value="TreeGrafter"/>
</dbReference>
<dbReference type="InterPro" id="IPR051572">
    <property type="entry name" value="VTC_Complex_Subunit"/>
</dbReference>
<dbReference type="Pfam" id="PF07778">
    <property type="entry name" value="CENP-I"/>
    <property type="match status" value="1"/>
</dbReference>
<dbReference type="HOGENOM" id="CLU_249242_0_0_1"/>
<dbReference type="InterPro" id="IPR012485">
    <property type="entry name" value="CENP-I"/>
</dbReference>
<evidence type="ECO:0000313" key="9">
    <source>
        <dbReference type="EMBL" id="CBX96929.1"/>
    </source>
</evidence>
<feature type="transmembrane region" description="Helical" evidence="7">
    <location>
        <begin position="1537"/>
        <end position="1557"/>
    </location>
</feature>
<evidence type="ECO:0000256" key="3">
    <source>
        <dbReference type="ARBA" id="ARBA00022692"/>
    </source>
</evidence>
<dbReference type="InterPro" id="IPR042267">
    <property type="entry name" value="VTC_sf"/>
</dbReference>
<feature type="transmembrane region" description="Helical" evidence="7">
    <location>
        <begin position="1469"/>
        <end position="1487"/>
    </location>
</feature>
<dbReference type="GO" id="GO:0000776">
    <property type="term" value="C:kinetochore"/>
    <property type="evidence" value="ECO:0007669"/>
    <property type="project" value="InterPro"/>
</dbReference>
<dbReference type="OMA" id="ICRYANE"/>
<dbReference type="GO" id="GO:0006799">
    <property type="term" value="P:polyphosphate biosynthetic process"/>
    <property type="evidence" value="ECO:0007669"/>
    <property type="project" value="UniProtKB-ARBA"/>
</dbReference>
<feature type="transmembrane region" description="Helical" evidence="7">
    <location>
        <begin position="1499"/>
        <end position="1517"/>
    </location>
</feature>
<evidence type="ECO:0000256" key="7">
    <source>
        <dbReference type="SAM" id="Phobius"/>
    </source>
</evidence>
<evidence type="ECO:0000256" key="4">
    <source>
        <dbReference type="ARBA" id="ARBA00022989"/>
    </source>
</evidence>
<dbReference type="FunCoup" id="E5A069">
    <property type="interactions" value="62"/>
</dbReference>
<dbReference type="InterPro" id="IPR003807">
    <property type="entry name" value="DUF202"/>
</dbReference>
<evidence type="ECO:0000313" key="10">
    <source>
        <dbReference type="Proteomes" id="UP000002668"/>
    </source>
</evidence>
<dbReference type="Pfam" id="PF09359">
    <property type="entry name" value="VTC"/>
    <property type="match status" value="1"/>
</dbReference>
<dbReference type="Proteomes" id="UP000002668">
    <property type="component" value="Genome"/>
</dbReference>
<dbReference type="PROSITE" id="PS51382">
    <property type="entry name" value="SPX"/>
    <property type="match status" value="1"/>
</dbReference>
<keyword evidence="4 7" id="KW-1133">Transmembrane helix</keyword>
<dbReference type="InterPro" id="IPR004331">
    <property type="entry name" value="SPX_dom"/>
</dbReference>
<accession>E5A069</accession>
<dbReference type="STRING" id="985895.E5A069"/>
<dbReference type="GO" id="GO:0000329">
    <property type="term" value="C:fungal-type vacuole membrane"/>
    <property type="evidence" value="ECO:0007669"/>
    <property type="project" value="TreeGrafter"/>
</dbReference>
<dbReference type="PANTHER" id="PTHR46140">
    <property type="entry name" value="VACUOLAR TRANSPORTER CHAPERONE 1-RELATED"/>
    <property type="match status" value="1"/>
</dbReference>
<dbReference type="Pfam" id="PF02656">
    <property type="entry name" value="DUF202"/>
    <property type="match status" value="1"/>
</dbReference>
<keyword evidence="3 7" id="KW-0812">Transmembrane</keyword>
<evidence type="ECO:0000256" key="1">
    <source>
        <dbReference type="ARBA" id="ARBA00004128"/>
    </source>
</evidence>
<dbReference type="eggNOG" id="KOG4580">
    <property type="taxonomic scope" value="Eukaryota"/>
</dbReference>
<feature type="compositionally biased region" description="Basic and acidic residues" evidence="6">
    <location>
        <begin position="860"/>
        <end position="878"/>
    </location>
</feature>